<proteinExistence type="predicted"/>
<sequence length="21" mass="2673">MTSLEYTFPIQLLWHHQHYDL</sequence>
<protein>
    <submittedName>
        <fullName evidence="1">Uncharacterized protein</fullName>
    </submittedName>
</protein>
<name>A0A0A9AN31_ARUDO</name>
<reference evidence="1" key="1">
    <citation type="submission" date="2014-09" db="EMBL/GenBank/DDBJ databases">
        <authorList>
            <person name="Magalhaes I.L.F."/>
            <person name="Oliveira U."/>
            <person name="Santos F.R."/>
            <person name="Vidigal T.H.D.A."/>
            <person name="Brescovit A.D."/>
            <person name="Santos A.J."/>
        </authorList>
    </citation>
    <scope>NUCLEOTIDE SEQUENCE</scope>
    <source>
        <tissue evidence="1">Shoot tissue taken approximately 20 cm above the soil surface</tissue>
    </source>
</reference>
<accession>A0A0A9AN31</accession>
<organism evidence="1">
    <name type="scientific">Arundo donax</name>
    <name type="common">Giant reed</name>
    <name type="synonym">Donax arundinaceus</name>
    <dbReference type="NCBI Taxonomy" id="35708"/>
    <lineage>
        <taxon>Eukaryota</taxon>
        <taxon>Viridiplantae</taxon>
        <taxon>Streptophyta</taxon>
        <taxon>Embryophyta</taxon>
        <taxon>Tracheophyta</taxon>
        <taxon>Spermatophyta</taxon>
        <taxon>Magnoliopsida</taxon>
        <taxon>Liliopsida</taxon>
        <taxon>Poales</taxon>
        <taxon>Poaceae</taxon>
        <taxon>PACMAD clade</taxon>
        <taxon>Arundinoideae</taxon>
        <taxon>Arundineae</taxon>
        <taxon>Arundo</taxon>
    </lineage>
</organism>
<dbReference type="AlphaFoldDB" id="A0A0A9AN31"/>
<reference evidence="1" key="2">
    <citation type="journal article" date="2015" name="Data Brief">
        <title>Shoot transcriptome of the giant reed, Arundo donax.</title>
        <authorList>
            <person name="Barrero R.A."/>
            <person name="Guerrero F.D."/>
            <person name="Moolhuijzen P."/>
            <person name="Goolsby J.A."/>
            <person name="Tidwell J."/>
            <person name="Bellgard S.E."/>
            <person name="Bellgard M.I."/>
        </authorList>
    </citation>
    <scope>NUCLEOTIDE SEQUENCE</scope>
    <source>
        <tissue evidence="1">Shoot tissue taken approximately 20 cm above the soil surface</tissue>
    </source>
</reference>
<dbReference type="EMBL" id="GBRH01244806">
    <property type="protein sequence ID" value="JAD53089.1"/>
    <property type="molecule type" value="Transcribed_RNA"/>
</dbReference>
<evidence type="ECO:0000313" key="1">
    <source>
        <dbReference type="EMBL" id="JAD53089.1"/>
    </source>
</evidence>